<feature type="compositionally biased region" description="Polar residues" evidence="13">
    <location>
        <begin position="338"/>
        <end position="349"/>
    </location>
</feature>
<evidence type="ECO:0000256" key="5">
    <source>
        <dbReference type="ARBA" id="ARBA00022701"/>
    </source>
</evidence>
<dbReference type="InterPro" id="IPR024317">
    <property type="entry name" value="Dynein_heavy_chain_D4_dom"/>
</dbReference>
<evidence type="ECO:0000256" key="6">
    <source>
        <dbReference type="ARBA" id="ARBA00022741"/>
    </source>
</evidence>
<dbReference type="InterPro" id="IPR041658">
    <property type="entry name" value="AAA_lid_11"/>
</dbReference>
<dbReference type="InterPro" id="IPR003593">
    <property type="entry name" value="AAA+_ATPase"/>
</dbReference>
<dbReference type="FunFam" id="3.40.50.300:FF:000071">
    <property type="entry name" value="Cytoplasmic dynein heavy chain 1"/>
    <property type="match status" value="1"/>
</dbReference>
<dbReference type="PANTHER" id="PTHR10676:SF314">
    <property type="entry name" value="CYTOPLASMIC DYNEIN 1 HEAVY CHAIN 1"/>
    <property type="match status" value="1"/>
</dbReference>
<feature type="compositionally biased region" description="Gly residues" evidence="13">
    <location>
        <begin position="133"/>
        <end position="148"/>
    </location>
</feature>
<evidence type="ECO:0000313" key="15">
    <source>
        <dbReference type="EMBL" id="AYU78810.1"/>
    </source>
</evidence>
<dbReference type="InterPro" id="IPR026983">
    <property type="entry name" value="DHC"/>
</dbReference>
<dbReference type="InterPro" id="IPR042219">
    <property type="entry name" value="AAA_lid_11_sf"/>
</dbReference>
<dbReference type="Pfam" id="PF12774">
    <property type="entry name" value="AAA_6"/>
    <property type="match status" value="1"/>
</dbReference>
<dbReference type="Gene3D" id="1.20.920.30">
    <property type="match status" value="1"/>
</dbReference>
<dbReference type="Gene3D" id="1.20.1270.280">
    <property type="match status" value="1"/>
</dbReference>
<dbReference type="VEuPathDB" id="TriTrypDB:LdBPK_220930.1"/>
<evidence type="ECO:0000256" key="9">
    <source>
        <dbReference type="ARBA" id="ARBA00023054"/>
    </source>
</evidence>
<keyword evidence="7" id="KW-0067">ATP-binding</keyword>
<keyword evidence="10" id="KW-0505">Motor protein</keyword>
<dbReference type="Pfam" id="PF12777">
    <property type="entry name" value="MT"/>
    <property type="match status" value="1"/>
</dbReference>
<evidence type="ECO:0000313" key="16">
    <source>
        <dbReference type="Proteomes" id="UP000274082"/>
    </source>
</evidence>
<feature type="domain" description="AAA+ ATPase" evidence="14">
    <location>
        <begin position="2743"/>
        <end position="2982"/>
    </location>
</feature>
<dbReference type="GO" id="GO:0005868">
    <property type="term" value="C:cytoplasmic dynein complex"/>
    <property type="evidence" value="ECO:0007669"/>
    <property type="project" value="TreeGrafter"/>
</dbReference>
<dbReference type="GO" id="GO:0007052">
    <property type="term" value="P:mitotic spindle organization"/>
    <property type="evidence" value="ECO:0007669"/>
    <property type="project" value="TreeGrafter"/>
</dbReference>
<dbReference type="Pfam" id="PF12781">
    <property type="entry name" value="AAA_9"/>
    <property type="match status" value="1"/>
</dbReference>
<dbReference type="Pfam" id="PF12780">
    <property type="entry name" value="AAA_8"/>
    <property type="match status" value="2"/>
</dbReference>
<feature type="domain" description="AAA+ ATPase" evidence="14">
    <location>
        <begin position="2444"/>
        <end position="2587"/>
    </location>
</feature>
<evidence type="ECO:0000256" key="7">
    <source>
        <dbReference type="ARBA" id="ARBA00022840"/>
    </source>
</evidence>
<dbReference type="GO" id="GO:0045505">
    <property type="term" value="F:dynein intermediate chain binding"/>
    <property type="evidence" value="ECO:0007669"/>
    <property type="project" value="InterPro"/>
</dbReference>
<dbReference type="InterPro" id="IPR013602">
    <property type="entry name" value="Dynein_heavy_linker"/>
</dbReference>
<dbReference type="OrthoDB" id="14187at2759"/>
<dbReference type="InterPro" id="IPR041228">
    <property type="entry name" value="Dynein_C"/>
</dbReference>
<dbReference type="InterPro" id="IPR042222">
    <property type="entry name" value="Dynein_2_N"/>
</dbReference>
<dbReference type="FunFam" id="1.20.920.30:FF:000024">
    <property type="entry name" value="Dynein heavy chain, cytosolic, putative"/>
    <property type="match status" value="1"/>
</dbReference>
<evidence type="ECO:0000256" key="11">
    <source>
        <dbReference type="ARBA" id="ARBA00023212"/>
    </source>
</evidence>
<feature type="region of interest" description="Disordered" evidence="13">
    <location>
        <begin position="669"/>
        <end position="692"/>
    </location>
</feature>
<dbReference type="InterPro" id="IPR043160">
    <property type="entry name" value="Dynein_C_barrel"/>
</dbReference>
<comment type="subcellular location">
    <subcellularLocation>
        <location evidence="1">Cytoplasm</location>
        <location evidence="1">Cytoskeleton</location>
    </subcellularLocation>
</comment>
<dbReference type="GO" id="GO:0007097">
    <property type="term" value="P:nuclear migration"/>
    <property type="evidence" value="ECO:0007669"/>
    <property type="project" value="TreeGrafter"/>
</dbReference>
<keyword evidence="11" id="KW-0206">Cytoskeleton</keyword>
<gene>
    <name evidence="15" type="ORF">LdCL_220016700</name>
</gene>
<evidence type="ECO:0000256" key="12">
    <source>
        <dbReference type="SAM" id="Coils"/>
    </source>
</evidence>
<evidence type="ECO:0000256" key="3">
    <source>
        <dbReference type="ARBA" id="ARBA00011655"/>
    </source>
</evidence>
<dbReference type="Pfam" id="PF18199">
    <property type="entry name" value="Dynein_C"/>
    <property type="match status" value="1"/>
</dbReference>
<dbReference type="InterPro" id="IPR004273">
    <property type="entry name" value="Dynein_heavy_D6_P-loop"/>
</dbReference>
<evidence type="ECO:0000256" key="4">
    <source>
        <dbReference type="ARBA" id="ARBA00022490"/>
    </source>
</evidence>
<dbReference type="Gene3D" id="1.20.58.1120">
    <property type="match status" value="1"/>
</dbReference>
<proteinExistence type="inferred from homology"/>
<dbReference type="Pfam" id="PF18198">
    <property type="entry name" value="AAA_lid_11"/>
    <property type="match status" value="1"/>
</dbReference>
<dbReference type="CDD" id="cd00009">
    <property type="entry name" value="AAA"/>
    <property type="match status" value="2"/>
</dbReference>
<feature type="compositionally biased region" description="Polar residues" evidence="13">
    <location>
        <begin position="1175"/>
        <end position="1188"/>
    </location>
</feature>
<dbReference type="Gene3D" id="1.10.287.2620">
    <property type="match status" value="1"/>
</dbReference>
<feature type="domain" description="AAA+ ATPase" evidence="14">
    <location>
        <begin position="3626"/>
        <end position="3787"/>
    </location>
</feature>
<dbReference type="Pfam" id="PF03028">
    <property type="entry name" value="Dynein_heavy"/>
    <property type="match status" value="1"/>
</dbReference>
<feature type="coiled-coil region" evidence="12">
    <location>
        <begin position="3967"/>
        <end position="4043"/>
    </location>
</feature>
<dbReference type="PANTHER" id="PTHR10676">
    <property type="entry name" value="DYNEIN HEAVY CHAIN FAMILY PROTEIN"/>
    <property type="match status" value="1"/>
</dbReference>
<dbReference type="Gene3D" id="3.10.490.20">
    <property type="match status" value="1"/>
</dbReference>
<dbReference type="GO" id="GO:0031122">
    <property type="term" value="P:cytoplasmic microtubule organization"/>
    <property type="evidence" value="ECO:0007669"/>
    <property type="project" value="TreeGrafter"/>
</dbReference>
<dbReference type="Gene3D" id="1.10.8.1220">
    <property type="match status" value="1"/>
</dbReference>
<dbReference type="Gene3D" id="1.20.140.100">
    <property type="entry name" value="Dynein heavy chain, N-terminal domain 2"/>
    <property type="match status" value="1"/>
</dbReference>
<evidence type="ECO:0000256" key="8">
    <source>
        <dbReference type="ARBA" id="ARBA00023017"/>
    </source>
</evidence>
<keyword evidence="6" id="KW-0547">Nucleotide-binding</keyword>
<dbReference type="FunFam" id="3.40.50.300:FF:002949">
    <property type="entry name" value="Putative dynein heavy chain, cytosolic"/>
    <property type="match status" value="1"/>
</dbReference>
<dbReference type="InterPro" id="IPR035706">
    <property type="entry name" value="AAA_9"/>
</dbReference>
<feature type="domain" description="AAA+ ATPase" evidence="14">
    <location>
        <begin position="3280"/>
        <end position="3429"/>
    </location>
</feature>
<keyword evidence="8" id="KW-0243">Dynein</keyword>
<comment type="similarity">
    <text evidence="2">Belongs to the dynein heavy chain family.</text>
</comment>
<feature type="compositionally biased region" description="Low complexity" evidence="13">
    <location>
        <begin position="350"/>
        <end position="360"/>
    </location>
</feature>
<reference evidence="15 16" key="1">
    <citation type="journal article" date="2018" name="Sci. Rep.">
        <title>A complete Leishmania donovani reference genome identifies novel genetic variations associated with virulence.</title>
        <authorList>
            <person name="Lypaczewski P."/>
            <person name="Hoshizaki J."/>
            <person name="Zhang W.-W."/>
            <person name="McCall L.-I."/>
            <person name="Torcivia-Rodriguez J."/>
            <person name="Simonyan V."/>
            <person name="Kaur A."/>
            <person name="Dewar K."/>
            <person name="Matlashewski G."/>
        </authorList>
    </citation>
    <scope>NUCLEOTIDE SEQUENCE [LARGE SCALE GENOMIC DNA]</scope>
    <source>
        <strain evidence="15 16">LdCL</strain>
    </source>
</reference>
<dbReference type="GO" id="GO:0007018">
    <property type="term" value="P:microtubule-based movement"/>
    <property type="evidence" value="ECO:0007669"/>
    <property type="project" value="InterPro"/>
</dbReference>
<dbReference type="FunFam" id="1.10.8.710:FF:000009">
    <property type="entry name" value="Dynein heavy chain-like protein"/>
    <property type="match status" value="1"/>
</dbReference>
<dbReference type="Gene3D" id="1.20.920.20">
    <property type="match status" value="1"/>
</dbReference>
<keyword evidence="16" id="KW-1185">Reference proteome</keyword>
<keyword evidence="9 12" id="KW-0175">Coiled coil</keyword>
<keyword evidence="5" id="KW-0493">Microtubule</keyword>
<protein>
    <submittedName>
        <fullName evidence="15">Cytoplasmic dynein 1 heavy chain (DYNC1H1), putative</fullName>
    </submittedName>
</protein>
<dbReference type="VEuPathDB" id="TriTrypDB:LDHU3_22.1440"/>
<dbReference type="FunFam" id="1.10.8.1220:FF:000017">
    <property type="entry name" value="Putative dynein heavy chain, cytosolic"/>
    <property type="match status" value="1"/>
</dbReference>
<dbReference type="Proteomes" id="UP000274082">
    <property type="component" value="Chromosome 22"/>
</dbReference>
<evidence type="ECO:0000256" key="2">
    <source>
        <dbReference type="ARBA" id="ARBA00008887"/>
    </source>
</evidence>
<evidence type="ECO:0000259" key="14">
    <source>
        <dbReference type="SMART" id="SM00382"/>
    </source>
</evidence>
<dbReference type="Gene3D" id="1.10.8.720">
    <property type="entry name" value="Region D6 of dynein motor"/>
    <property type="match status" value="1"/>
</dbReference>
<evidence type="ECO:0000256" key="10">
    <source>
        <dbReference type="ARBA" id="ARBA00023175"/>
    </source>
</evidence>
<feature type="region of interest" description="Disordered" evidence="13">
    <location>
        <begin position="1166"/>
        <end position="1190"/>
    </location>
</feature>
<dbReference type="InterPro" id="IPR024743">
    <property type="entry name" value="Dynein_HC_stalk"/>
</dbReference>
<keyword evidence="4" id="KW-0963">Cytoplasm</keyword>
<feature type="region of interest" description="Disordered" evidence="13">
    <location>
        <begin position="319"/>
        <end position="360"/>
    </location>
</feature>
<dbReference type="FunFam" id="3.10.490.20:FF:000026">
    <property type="entry name" value="Putative dynein heavy chain, cytosolic"/>
    <property type="match status" value="1"/>
</dbReference>
<feature type="coiled-coil region" evidence="12">
    <location>
        <begin position="4192"/>
        <end position="4261"/>
    </location>
</feature>
<dbReference type="Gene3D" id="3.20.180.20">
    <property type="entry name" value="Dynein heavy chain, N-terminal domain 2"/>
    <property type="match status" value="1"/>
</dbReference>
<dbReference type="FunFam" id="3.40.50.300:FF:003510">
    <property type="entry name" value="Dynein heavy chain, cytosolic, putative"/>
    <property type="match status" value="1"/>
</dbReference>
<dbReference type="SUPFAM" id="SSF52540">
    <property type="entry name" value="P-loop containing nucleoside triphosphate hydrolases"/>
    <property type="match status" value="4"/>
</dbReference>
<organism evidence="15 16">
    <name type="scientific">Leishmania donovani</name>
    <dbReference type="NCBI Taxonomy" id="5661"/>
    <lineage>
        <taxon>Eukaryota</taxon>
        <taxon>Discoba</taxon>
        <taxon>Euglenozoa</taxon>
        <taxon>Kinetoplastea</taxon>
        <taxon>Metakinetoplastina</taxon>
        <taxon>Trypanosomatida</taxon>
        <taxon>Trypanosomatidae</taxon>
        <taxon>Leishmaniinae</taxon>
        <taxon>Leishmania</taxon>
    </lineage>
</organism>
<evidence type="ECO:0000256" key="13">
    <source>
        <dbReference type="SAM" id="MobiDB-lite"/>
    </source>
</evidence>
<feature type="region of interest" description="Disordered" evidence="13">
    <location>
        <begin position="4711"/>
        <end position="4736"/>
    </location>
</feature>
<dbReference type="FunFam" id="1.20.920.20:FF:000002">
    <property type="entry name" value="Cytoplasmic dynein 1 heavy chain"/>
    <property type="match status" value="1"/>
</dbReference>
<dbReference type="Pfam" id="PF12775">
    <property type="entry name" value="AAA_7"/>
    <property type="match status" value="1"/>
</dbReference>
<feature type="region of interest" description="Disordered" evidence="13">
    <location>
        <begin position="132"/>
        <end position="154"/>
    </location>
</feature>
<dbReference type="Gene3D" id="1.10.8.710">
    <property type="match status" value="1"/>
</dbReference>
<dbReference type="Pfam" id="PF08393">
    <property type="entry name" value="DHC_N2"/>
    <property type="match status" value="1"/>
</dbReference>
<dbReference type="Pfam" id="PF22597">
    <property type="entry name" value="DYN_lid"/>
    <property type="match status" value="1"/>
</dbReference>
<dbReference type="GO" id="GO:0008569">
    <property type="term" value="F:minus-end-directed microtubule motor activity"/>
    <property type="evidence" value="ECO:0007669"/>
    <property type="project" value="InterPro"/>
</dbReference>
<dbReference type="InterPro" id="IPR035699">
    <property type="entry name" value="AAA_6"/>
</dbReference>
<evidence type="ECO:0000256" key="1">
    <source>
        <dbReference type="ARBA" id="ARBA00004245"/>
    </source>
</evidence>
<dbReference type="GO" id="GO:0005524">
    <property type="term" value="F:ATP binding"/>
    <property type="evidence" value="ECO:0007669"/>
    <property type="project" value="UniProtKB-KW"/>
</dbReference>
<dbReference type="SMART" id="SM00382">
    <property type="entry name" value="AAA"/>
    <property type="match status" value="4"/>
</dbReference>
<dbReference type="GO" id="GO:0005881">
    <property type="term" value="C:cytoplasmic microtubule"/>
    <property type="evidence" value="ECO:0007669"/>
    <property type="project" value="TreeGrafter"/>
</dbReference>
<feature type="compositionally biased region" description="Low complexity" evidence="13">
    <location>
        <begin position="673"/>
        <end position="684"/>
    </location>
</feature>
<feature type="region of interest" description="Disordered" evidence="13">
    <location>
        <begin position="1458"/>
        <end position="1477"/>
    </location>
</feature>
<dbReference type="InterPro" id="IPR054354">
    <property type="entry name" value="DYNC2H1-like_lid"/>
</dbReference>
<dbReference type="FunFam" id="1.10.287.2620:FF:000008">
    <property type="entry name" value="Dynein heavy chain, cytoplasmic"/>
    <property type="match status" value="1"/>
</dbReference>
<accession>A0A3S7WXA8</accession>
<dbReference type="GO" id="GO:0051959">
    <property type="term" value="F:dynein light intermediate chain binding"/>
    <property type="evidence" value="ECO:0007669"/>
    <property type="project" value="InterPro"/>
</dbReference>
<comment type="subunit">
    <text evidence="3">Consists of at least two heavy chains and a number of intermediate and light chains.</text>
</comment>
<dbReference type="InterPro" id="IPR042228">
    <property type="entry name" value="Dynein_linker_3"/>
</dbReference>
<dbReference type="VEuPathDB" id="TriTrypDB:LdCL_220016700"/>
<dbReference type="Gene3D" id="3.40.50.300">
    <property type="entry name" value="P-loop containing nucleotide triphosphate hydrolases"/>
    <property type="match status" value="6"/>
</dbReference>
<dbReference type="EMBL" id="CP029521">
    <property type="protein sequence ID" value="AYU78810.1"/>
    <property type="molecule type" value="Genomic_DNA"/>
</dbReference>
<dbReference type="GO" id="GO:0005938">
    <property type="term" value="C:cell cortex"/>
    <property type="evidence" value="ECO:0007669"/>
    <property type="project" value="TreeGrafter"/>
</dbReference>
<dbReference type="InterPro" id="IPR027417">
    <property type="entry name" value="P-loop_NTPase"/>
</dbReference>
<name>A0A3S7WXA8_LEIDO</name>
<feature type="region of interest" description="Disordered" evidence="13">
    <location>
        <begin position="3755"/>
        <end position="3776"/>
    </location>
</feature>
<dbReference type="Gene3D" id="6.10.140.1060">
    <property type="match status" value="1"/>
</dbReference>
<dbReference type="Gene3D" id="1.10.472.130">
    <property type="match status" value="1"/>
</dbReference>
<sequence length="5661" mass="622286">MFPFDDDVVQFIVLLTQHGTVEKVRAAIAQSADAMDFASPPASPEGVMHLAAGQRRNIGERGRGDDGETGVVSKTALLGAHVPFIAVCEIADDRAAADGSQIIATADPATFFRSVSCMEDATPEEAVSLGATARGGTGARRSTGGGAGDDSFPSARHKAKALSCILLERRDPHGVGGGTTGGGGARALSVRDLYIQSMDLQRPLDTLQSILRNIYDPMLRSHKTQSALRTHVQDLLSSIRSMHNVLPEIDVTRYVHEDLLQLCDANPLLDVPQLIDRLGEVAKDPSFIRRVLQVRNRCKEALSMEPLLSGKLEEEELAKELQSTNSKTIGSPAVGPTSLPSGLSGAHSQPSASAAPGKGAAAGIAYDGDGGDDSAQVVQERIVYWRCVHAWMEDVLRQLRGREWRLVHRLLAQRVETDYVGEYVGYLKLVQEYITFLNTIPEKRLANVQDMKEFNDVADEIIVAATQPTRFAARLQLSLLTSLVWQISSRWVSVMETQQVLRLDEDPDAAPVAAAGDANETQHRADVTAGVHADPFVPLQILRIAIHSLRTLQARYVEHSTQLRHQIRVVRNPREHVEHPRVEALLARCLAVRDLIEEHLLLMRQLGVVFSTKIRLQFAKAKRDAVTAMGAAAAQQQPGEEYALVMQDAFNECVRAVCGWADDAEDLQRSRKGSVGESAASSGSPHRGHKGCGNYLWRTSPTAVQRFNAAVQEYQHKRSQCDEQIALVVSQLLSNQQHAHNDCRSGMGGAGAAGVAGMAGAGAALKGPQVSANYADNHGLRLFRTFKSFKMLPLERVQRVVHSYQDAVAEKLSAYVSYVQDCYVNVPLTKQEVSYNMARFSVSALVAQIMWEQRLAEALTKSMMRFDYVSEHGWHQLLYLRNVEHYWRLNASLAEFIGVPLDLLVCDELQLDSEVHGCAVALACLSLHYTEEASEWEQDEHLRIAQDLVATRDPGALAVARDRMLIGGAPRLYKTTARVCDIRSSRDIIQQRIESHMASWFEEVDRLIGGSGLDQQTLLLSGPVLWAVNCGPFSAPHNTTGGAVANEADSAVMRLQPSGGAGAMTGGFTANANYFNTGGAGSMPRASSFSPSSLALLRAQGRSASPSVRRASFLVPVGSGDSESLAPAAATAASWMVEVAFPWSFPIIAEDLRYLESSHLTSTLLSDGSGEPAATSRSSNSAAVTTPSPRGRCTAVASGLAFLRDALRGNELRSRLAHTLVELIHVYYVTVKGEDTSLVLLATDEYQEVNRLFQMGIALRWSDEGLLSYVQQLSDTMHAFTTTVQQLRSKTELVYRKIRAFLVRAFHPEAILQRVKALRRIVDTLALRCVHAHLWTRQIQPLLEQALLTQMKYLMHSWTEDFLSMRGDVRFLEKGAETDVFRLTPLRVRMRVVYKEVRLESCCGAWRQHWIGELNRFFSWIDVLPRLYKEEETQADVVGVSAALGSDMTSTAGRISLTPSHRDNSVPPAAAVTHGSNGTDGAGINAGIGGAGSNGHNAASGRTPDDGYQYLLLRLPSSALAEPLHAIEQCVQDAIDTENEWRRGQQFLSMDVALMQQRFGRDLRRWSHALRLMHTVTSRIMDYTQPNKLLGGIVILAQEAQIELGRKLDQVSQYAHAKFKDLLQGEQERAFSVITQERTKIDALDVISNAKDAAAFLSEAPRLKSELQKLDGEITLMGNGEVSLQKLGHVFPENWMYAAALREEYTSLAELVDRKLKAVQVRRPFLIEEAKSAASALEVKVAEVDARFHNVDSIAVSKEAPVLAKQLVSDIYEEAVAFSVEAKQVTAIQEALGESPHVFASLQKLLADVALVKDVWGHVVSAYVELNELGATPFFEMVPRRLHERLQQIDEETDAYQETMHSYQLYQNLKQKLCRVLSYNRLMQDLRSDAMSPLERSMRHWTALQHKLRAPWVLASLTVANIWESDPGANAAVYSEVVETAQGERRIEVQLHNINNYWNMFEFSVVVYKKQVALIRGWDEVFERLTEDLSTFGGMRASPYFVFPQLVSMVNDAEARLDRLRQVLEVLLEVQKRWVYLDGILSENAEVRAQLPHDTVKFDRTSRELLHILPRPRSSGNLPELHVSFFLEDEKLKATLERLLSQLAAVQRALTSYLDTQRSRFPRFFFAGDDDLLEIMGNSKNPLFLNKHLKKMFTALAALQLDGNVKDATTRLRGFSSAEGEELSFQPGPISYGHRPIHEWLGEAEQGMVHTLREATLRAYNELVSTKDASPYALLWSMDWVRQKPTQVLCLALQLLWTREQESLLTGAHGGSAGAADARRTSRASSSKLSVLTSSMDDLLARLAGNVLGNAVAPSSRRQCEQLITIAVYQRDVSRTLAARKVASRNDFNWLSVLRLYVVPTHHQQQPGGKSMSSLSNIGLAHSTNVSELVLSEYRTAETLECRMADASVLHGFEYIGAYERLVQTPLTDKCYLTLMQALHTRLGGSPVGPAGTGKTETVKALGMQLGRHVLVFNCDDTFDYQAVSRIFLGLCQVGAWGCFDEFNRLEERILSALSLQIQVIQQSLRARQREVQLNHRAVPLHSNVAIFITMNPGYAGRSKLPGNLKQLFRTVTMTIPDRETIAEVMLFAQGFATAEALSQKVVPLFRLCEEQFTRQAHYDFSLRALKSVLVAAGDRKRQVAVASRGNHGSHNAAGGAGADAVQETERTLLLESIIATVAPKLVAQDAALFYPLLHDFFPGCSLPALPMGELREAVECVCAESGLSTAAGWMEKVLQFYHTKMTRHGVMIVGPSGTGKTTAWKVLMAAMVRLERALQMHAYVLSPKVLSKGELFGTLDVTTREWRDGVFTSILRKIIDAEEQQQIPDDLELAGNDDTDHKVVAAPSMGVDKKKRVSLKRNLTCGGDASELRAQDLEARKEHWIIFDGDVDPEWVENLNSVLDDNRLLTLPNGERLPLPRSVRIIFEVQDLLYATPATVSRCGMLWFSEGVVPLSGVLAHTYYQLQEHPIVDARGRHLHWGTDHMIGVTGARSALYAECLVSGEYGKVYHEFVLSSTRTSAEEVMAGSLPRHHGRTSSGDEGITALETPKRSSHLCKDATPRNDKAAELDMGDTLYGTTGHGSHTIFTSTSGGGASTLRRSHPDAERIQELMVSSWAAAFEKDGAVVRGLQLMKSAAFRGVCVMVPSDLQCIQSMVAFLVQGVWRTFETEQQNNGDVFSDAVVKKIAMQVLSYAIFWGLASAMSLENRMKLAQQLGLRPTVDGVAQSMLEVEVCYRTGEWRLIRNRVKEISLLAEQVGANDTVITTVDTCRHEDVLSAWLGAGRSAILCGPPGSGKTMSITAVLSSLPEYEVVFLNFSSGTTVKTIVKALEQHCRVQDTARGLVMAPTSGKQLLLFCDEVNLPALDRYGTQVVVQLLRQLIERNGFYRARDNTWITVEDVQVVGACNPPTDPGRVPLSARFLRWAPVLLVDFPSPESLKTIYTTYCRAILAWNERLSGQVATHLAQAMVKMYRVSQAKFTPIQQPHYLYSPRELSRWSRALYEGILTWDDTVRRQLDVSQLVRLAVHEGLRVFADRLVTAEERAWTGTAIVKAFREFFTDVDDHAFHQPLLYSTLLSRSYTDSPREELREYVQKKLAAFNEEESLGNLVIYDAMIDHVVRIDRVLRQPLGHLLIAGSSGVGKTALTKLVAWMRGFSTFTLMLHRGYDLDDFEHDLRGVLRRAGCKRERICFLFDESNILQPSFLEYMNALLASGEVPGLFDGDEWSKLMQEVRDAVLASQSYYATSRGAGAGAVAAGRAGGGGEAGRDRDSSVLRGGGCKGLDGNDNGDGVTGCRRASAVTGVGVAASAAADNLVDVHNEAELYHWFLTNVREYLHVVLTINPSSGEFTSRTVASPALVNRCTIDWFGDWDTATLQQVCQERICRLALLPACHGVFATEVEAKEAVVESLCAIHVATQHINQALRVRHANQGTFVTPRHFTDCVSHFVAIFQEKKKVSSDALVHLRSGLKKLELTAQEVSAQRATLQDNEAEIEASSRRAQAMLERIVSETDVAKREKAAAQDLERQLQDEHAQISEDAQRLSIELAEAEPALREADAALSTVKPEYLREIRAYAMPPPMVKRTLEAVGALMGEKNCEDWDSLKNCIRRDDFLASVRNFRPDDITEPARERVRGMMRDSKFTVEAAYRASKAAGPLMQWVFFQVKYSAIYQRVAPVRSKIEKLIKARDVKLKGLEVAQEEVREKENSLQQLMGEYQNATAQIAELKQRIAAVSAKCNRAQTILRQLLDERDRWEKEVHSFDSEARTTLGDCVVSAVFLAYTGFYDEHTRERVLMPRWLACLQRATIPVRKGLSVTEYLSPATQQLAWQEAGLPKDRLNIDNAAIMHRCQRYVLLIDPTDVAAHFVLRYYGAQKITKTSFSRPGYVKQLEMAVRFGYPILMEDAEHLDPAVAPLLNGEVRCHGTRHIARIGPHEVDLAPSFHLFLHTRNPNFQPPPDLAGQVCMVNFTVTLSSLQSQCLHYTLLHERPDVDAKRSKLLKAQGEYQLRLRVLEEKLLTRIAEAEGSLLDNDALIESLTELKEEATCIAGDIADSENSMREIWGVEDMYRPIATVVAQAHFALQRFEELNPYYCYDVRFVLRVLGDALRALPATSTPAADGGLRLQQLTYGIFVLLHRRVVRGMFHEDHLVWVLRLAQLRSAMSATGAKSASAAPTAAPMMALPTGSTGGSAVMPEEWEWILSCLRLAGSGVGAAGAGAGPPSTAASRTMTTDSSEDGGASNPITLATTAASLPPVVRQACPALGSQSCQALAFLLTKPAFNEVRETLTTRAAAWEAVLTSATPVATSESALPAECFPRGASRVRRLLLLALILLNTRRDAFIEAVRQLLASYFSPKEMGTAAAAGADGAAALFTDDFFAPQTNDLADGIMAELSAATPLLMVTDTMFDPALRVEELAQRTDTNLNVVAMGSMESIENADAYLAEATKLGGWVLLKNVHLARGYMDKLEKQLHFQRSEGQLHKEFRLFLTAERDRSAAKSSATATAAAASSKVLPINLIEASVVVVYEAPPGMQSSLLQTYGEYPAVGTAAFDGAGASSVVPSAGAAAVSSNTSLQRLYLAAAWLHSVITERILYKPLGWSEAYEYTEVEYQRVVQAVQAWSSAAPAAAATASSSNAGALKVSWDALRTIVATTVYGGKVSNIFDQHVLNVFCRRLLRPEMLQDAAQFVSEAAAAGVPPPPIRGRSRAELLQWIHALPGGSSHPAWLALPIGADRMTRARSAIEVVERLSLVQSTLDDELTFADIDGDAQAAAGGAGSTSLRSGALRATRWAAKVQSYCTAWYPTLRDALEKLEKHPFVLQAIALHEQETVERASAADVGAAKEIRVNLSVASHPGGVAAPLVLAMQREVVAAVELVRHLVACVRELREVVMEERTPSSAHRGLVEELMKDHVPDVWAAHLRGVHGSAAHSLFVGLWIADVQQRVEHLLELATAAHGGQLAKTPVRLGALFSPGAFLTAFKQHCARAEQVPLEQLVPQVEVAAATGASAGGALRTASSALSAAGIPGAPATSAASLAPPRDNEMVFTGLTLHSAQVDVEGKCTLSGATTSGAAPALSSAVVLRWRWVRSTESVATTTALTARLELQTEQQQSILLPFYTTENREALLEVLELPKAPNSGITSGDSDAGVHAWYERGVCVAAWSASE</sequence>
<dbReference type="InterPro" id="IPR043157">
    <property type="entry name" value="Dynein_AAA1S"/>
</dbReference>